<dbReference type="Proteomes" id="UP001305779">
    <property type="component" value="Unassembled WGS sequence"/>
</dbReference>
<feature type="domain" description="2EXR" evidence="2">
    <location>
        <begin position="19"/>
        <end position="85"/>
    </location>
</feature>
<evidence type="ECO:0000256" key="1">
    <source>
        <dbReference type="SAM" id="MobiDB-lite"/>
    </source>
</evidence>
<sequence>MATSPPATSSSPEPDTTDHFSALSPELRNMIYELVLEDDKQAIPGDNRAAVMEDQNHHSVDWRSLQRTKLPAIAQVNKQIRHESLSILFGDYLPAMKVFRFGGPQYGYDCYGSWMDLFGKDVVPYLRYFLLDTGTSKVAVVLHGSKEEVEVLESEEASASVESVAVAITHINNQALDENVPAWVEYAAEDLLSKLESLLQGSNRLSFKKFRYFARYCLKKLGGTMTTATKSQKESMTVWRRIREMSEGTTKGGEKVHVEGEGGGERDPEGEGAIR</sequence>
<accession>A0ABR0EKG4</accession>
<dbReference type="PANTHER" id="PTHR42085:SF1">
    <property type="entry name" value="F-BOX DOMAIN-CONTAINING PROTEIN"/>
    <property type="match status" value="1"/>
</dbReference>
<name>A0ABR0EKG4_ZASCE</name>
<evidence type="ECO:0000313" key="4">
    <source>
        <dbReference type="Proteomes" id="UP001305779"/>
    </source>
</evidence>
<protein>
    <recommendedName>
        <fullName evidence="2">2EXR domain-containing protein</fullName>
    </recommendedName>
</protein>
<dbReference type="InterPro" id="IPR038883">
    <property type="entry name" value="AN11006-like"/>
</dbReference>
<organism evidence="3 4">
    <name type="scientific">Zasmidium cellare</name>
    <name type="common">Wine cellar mold</name>
    <name type="synonym">Racodium cellare</name>
    <dbReference type="NCBI Taxonomy" id="395010"/>
    <lineage>
        <taxon>Eukaryota</taxon>
        <taxon>Fungi</taxon>
        <taxon>Dikarya</taxon>
        <taxon>Ascomycota</taxon>
        <taxon>Pezizomycotina</taxon>
        <taxon>Dothideomycetes</taxon>
        <taxon>Dothideomycetidae</taxon>
        <taxon>Mycosphaerellales</taxon>
        <taxon>Mycosphaerellaceae</taxon>
        <taxon>Zasmidium</taxon>
    </lineage>
</organism>
<evidence type="ECO:0000313" key="3">
    <source>
        <dbReference type="EMBL" id="KAK4502051.1"/>
    </source>
</evidence>
<feature type="compositionally biased region" description="Low complexity" evidence="1">
    <location>
        <begin position="1"/>
        <end position="14"/>
    </location>
</feature>
<dbReference type="InterPro" id="IPR045518">
    <property type="entry name" value="2EXR"/>
</dbReference>
<feature type="region of interest" description="Disordered" evidence="1">
    <location>
        <begin position="244"/>
        <end position="275"/>
    </location>
</feature>
<evidence type="ECO:0000259" key="2">
    <source>
        <dbReference type="Pfam" id="PF20150"/>
    </source>
</evidence>
<keyword evidence="4" id="KW-1185">Reference proteome</keyword>
<comment type="caution">
    <text evidence="3">The sequence shown here is derived from an EMBL/GenBank/DDBJ whole genome shotgun (WGS) entry which is preliminary data.</text>
</comment>
<gene>
    <name evidence="3" type="ORF">PRZ48_007862</name>
</gene>
<dbReference type="PANTHER" id="PTHR42085">
    <property type="entry name" value="F-BOX DOMAIN-CONTAINING PROTEIN"/>
    <property type="match status" value="1"/>
</dbReference>
<feature type="region of interest" description="Disordered" evidence="1">
    <location>
        <begin position="1"/>
        <end position="20"/>
    </location>
</feature>
<proteinExistence type="predicted"/>
<dbReference type="Pfam" id="PF20150">
    <property type="entry name" value="2EXR"/>
    <property type="match status" value="1"/>
</dbReference>
<reference evidence="3 4" key="1">
    <citation type="journal article" date="2023" name="G3 (Bethesda)">
        <title>A chromosome-level genome assembly of Zasmidium syzygii isolated from banana leaves.</title>
        <authorList>
            <person name="van Westerhoven A.C."/>
            <person name="Mehrabi R."/>
            <person name="Talebi R."/>
            <person name="Steentjes M.B.F."/>
            <person name="Corcolon B."/>
            <person name="Chong P.A."/>
            <person name="Kema G.H.J."/>
            <person name="Seidl M.F."/>
        </authorList>
    </citation>
    <scope>NUCLEOTIDE SEQUENCE [LARGE SCALE GENOMIC DNA]</scope>
    <source>
        <strain evidence="3 4">P124</strain>
    </source>
</reference>
<dbReference type="EMBL" id="JAXOVC010000005">
    <property type="protein sequence ID" value="KAK4502051.1"/>
    <property type="molecule type" value="Genomic_DNA"/>
</dbReference>